<dbReference type="Gene3D" id="2.40.160.50">
    <property type="entry name" value="membrane protein fhac: a member of the omp85/tpsb transporter family"/>
    <property type="match status" value="1"/>
</dbReference>
<organism evidence="1 2">
    <name type="scientific">Faecalibacter rhinopitheci</name>
    <dbReference type="NCBI Taxonomy" id="2779678"/>
    <lineage>
        <taxon>Bacteria</taxon>
        <taxon>Pseudomonadati</taxon>
        <taxon>Bacteroidota</taxon>
        <taxon>Flavobacteriia</taxon>
        <taxon>Flavobacteriales</taxon>
        <taxon>Weeksellaceae</taxon>
        <taxon>Faecalibacter</taxon>
    </lineage>
</organism>
<dbReference type="EMBL" id="JADGIK010000002">
    <property type="protein sequence ID" value="MBF0596644.1"/>
    <property type="molecule type" value="Genomic_DNA"/>
</dbReference>
<name>A0A8J7K3V7_9FLAO</name>
<reference evidence="1" key="1">
    <citation type="submission" date="2020-10" db="EMBL/GenBank/DDBJ databases">
        <authorList>
            <person name="Lu T."/>
            <person name="Wang Q."/>
            <person name="Han X."/>
        </authorList>
    </citation>
    <scope>NUCLEOTIDE SEQUENCE</scope>
    <source>
        <strain evidence="1">WQ 117</strain>
    </source>
</reference>
<comment type="caution">
    <text evidence="1">The sequence shown here is derived from an EMBL/GenBank/DDBJ whole genome shotgun (WGS) entry which is preliminary data.</text>
</comment>
<sequence length="537" mass="62212">MRFIALFIFFFCTFTQAQKINDVYRWDESNKRYILDFKTNNFSESLDSLTTNGFYTLQVDSISNHKIYLNKGKNYKKIWVKNEVLFKNSEFNPTHNLDSIVSKYIVENENKGYAFVSVKIIPLGLMENEQKIELILNTNERRTINAVKSVGYTKLSKGFIKHGLGLKKDRLYTNENINQASQILQNTNYIQQLQEPQTLFRPDSTIVYIYPKKVKSNIFDGILGFGNDDNGKFKLNGNVMLELNNVFNGLEQIKLNWIGTATKNTTLDIKVRLPYLFKSPIGSETQFKLFKQDSVFVNLDLNERLFYQINTNSSIGANLTYTSSNYLLDDASFASNYDDFNKTGIGLSYEYFQKHPFQLMEGKSLLKLFATSITRKENNFSWTEELSNKKSQQYEIGLETYRIFQLHHKHYIKGLVQFRTLLDENDYYAENELYRIGGFGSIRGFNEESIIANLYGIGSIEYRFLPNNGFYISLFSDYSFIDNKRIDLNTNFLSIGTGISFLTKLGIFNLSYAVGKTENTSFDFNDAKIHFGILSQF</sequence>
<keyword evidence="2" id="KW-1185">Reference proteome</keyword>
<evidence type="ECO:0000313" key="2">
    <source>
        <dbReference type="Proteomes" id="UP000608754"/>
    </source>
</evidence>
<proteinExistence type="predicted"/>
<protein>
    <recommendedName>
        <fullName evidence="3">Haemolysin activator HlyB C-terminal domain-containing protein</fullName>
    </recommendedName>
</protein>
<gene>
    <name evidence="1" type="ORF">IM532_04120</name>
</gene>
<evidence type="ECO:0008006" key="3">
    <source>
        <dbReference type="Google" id="ProtNLM"/>
    </source>
</evidence>
<dbReference type="AlphaFoldDB" id="A0A8J7K3V7"/>
<evidence type="ECO:0000313" key="1">
    <source>
        <dbReference type="EMBL" id="MBF0596644.1"/>
    </source>
</evidence>
<accession>A0A8J7K3V7</accession>
<dbReference type="Proteomes" id="UP000608754">
    <property type="component" value="Unassembled WGS sequence"/>
</dbReference>